<dbReference type="Proteomes" id="UP000037696">
    <property type="component" value="Unassembled WGS sequence"/>
</dbReference>
<reference evidence="2 3" key="1">
    <citation type="submission" date="2015-08" db="EMBL/GenBank/DDBJ databases">
        <title>Genome sequencing of Penicillium nordicum.</title>
        <authorList>
            <person name="Nguyen H.D."/>
            <person name="Seifert K.A."/>
        </authorList>
    </citation>
    <scope>NUCLEOTIDE SEQUENCE [LARGE SCALE GENOMIC DNA]</scope>
    <source>
        <strain evidence="2 3">DAOMC 185683</strain>
    </source>
</reference>
<keyword evidence="1" id="KW-0812">Transmembrane</keyword>
<gene>
    <name evidence="2" type="ORF">ACN38_g5128</name>
</gene>
<keyword evidence="1" id="KW-1133">Transmembrane helix</keyword>
<sequence length="88" mass="9696">MSVLVIQSILHHLSPNICDHLPPSPSLSPPLGFIVFLLSIFSLDSVLIFCRNILILKAFTSPVAAIPFARYCNNKKSKHPSHVDTSKT</sequence>
<accession>A0A0M9WGH6</accession>
<protein>
    <submittedName>
        <fullName evidence="2">Uncharacterized protein</fullName>
    </submittedName>
</protein>
<keyword evidence="1" id="KW-0472">Membrane</keyword>
<name>A0A0M9WGH6_9EURO</name>
<keyword evidence="3" id="KW-1185">Reference proteome</keyword>
<dbReference type="EMBL" id="LHQQ01000070">
    <property type="protein sequence ID" value="KOS43965.1"/>
    <property type="molecule type" value="Genomic_DNA"/>
</dbReference>
<feature type="transmembrane region" description="Helical" evidence="1">
    <location>
        <begin position="31"/>
        <end position="50"/>
    </location>
</feature>
<evidence type="ECO:0000313" key="2">
    <source>
        <dbReference type="EMBL" id="KOS43965.1"/>
    </source>
</evidence>
<organism evidence="2 3">
    <name type="scientific">Penicillium nordicum</name>
    <dbReference type="NCBI Taxonomy" id="229535"/>
    <lineage>
        <taxon>Eukaryota</taxon>
        <taxon>Fungi</taxon>
        <taxon>Dikarya</taxon>
        <taxon>Ascomycota</taxon>
        <taxon>Pezizomycotina</taxon>
        <taxon>Eurotiomycetes</taxon>
        <taxon>Eurotiomycetidae</taxon>
        <taxon>Eurotiales</taxon>
        <taxon>Aspergillaceae</taxon>
        <taxon>Penicillium</taxon>
    </lineage>
</organism>
<dbReference type="AlphaFoldDB" id="A0A0M9WGH6"/>
<comment type="caution">
    <text evidence="2">The sequence shown here is derived from an EMBL/GenBank/DDBJ whole genome shotgun (WGS) entry which is preliminary data.</text>
</comment>
<evidence type="ECO:0000256" key="1">
    <source>
        <dbReference type="SAM" id="Phobius"/>
    </source>
</evidence>
<proteinExistence type="predicted"/>
<evidence type="ECO:0000313" key="3">
    <source>
        <dbReference type="Proteomes" id="UP000037696"/>
    </source>
</evidence>